<dbReference type="KEGG" id="lmu:LBLM1_01815"/>
<name>A0A0D4CIQ8_LIMMU</name>
<dbReference type="Proteomes" id="UP000003645">
    <property type="component" value="Chromosome"/>
</dbReference>
<dbReference type="AlphaFoldDB" id="A0A0D4CIQ8"/>
<reference evidence="2 3" key="1">
    <citation type="journal article" date="2012" name="J. Bacteriol.">
        <title>Genome sequence of Lactobacillus mucosae LM1, isolated from piglet feces.</title>
        <authorList>
            <person name="Lee J.H."/>
            <person name="Valeriano V.D."/>
            <person name="Shin Y.R."/>
            <person name="Chae J.P."/>
            <person name="Kim G.B."/>
            <person name="Ham J.S."/>
            <person name="Chun J."/>
            <person name="Kang D.K."/>
        </authorList>
    </citation>
    <scope>NUCLEOTIDE SEQUENCE [LARGE SCALE GENOMIC DNA]</scope>
    <source>
        <strain evidence="2 3">LM1</strain>
    </source>
</reference>
<keyword evidence="3" id="KW-1185">Reference proteome</keyword>
<dbReference type="Pfam" id="PF13602">
    <property type="entry name" value="ADH_zinc_N_2"/>
    <property type="match status" value="1"/>
</dbReference>
<dbReference type="InterPro" id="IPR036291">
    <property type="entry name" value="NAD(P)-bd_dom_sf"/>
</dbReference>
<dbReference type="PANTHER" id="PTHR11695:SF294">
    <property type="entry name" value="RETICULON-4-INTERACTING PROTEIN 1, MITOCHONDRIAL"/>
    <property type="match status" value="1"/>
</dbReference>
<dbReference type="HOGENOM" id="CLU_026673_3_3_9"/>
<dbReference type="InterPro" id="IPR011032">
    <property type="entry name" value="GroES-like_sf"/>
</dbReference>
<proteinExistence type="predicted"/>
<dbReference type="Gene3D" id="3.90.180.10">
    <property type="entry name" value="Medium-chain alcohol dehydrogenases, catalytic domain"/>
    <property type="match status" value="1"/>
</dbReference>
<protein>
    <submittedName>
        <fullName evidence="2">Oxidoreductase</fullName>
    </submittedName>
</protein>
<dbReference type="OrthoDB" id="9792162at2"/>
<dbReference type="SUPFAM" id="SSF50129">
    <property type="entry name" value="GroES-like"/>
    <property type="match status" value="1"/>
</dbReference>
<dbReference type="PANTHER" id="PTHR11695">
    <property type="entry name" value="ALCOHOL DEHYDROGENASE RELATED"/>
    <property type="match status" value="1"/>
</dbReference>
<dbReference type="Pfam" id="PF08240">
    <property type="entry name" value="ADH_N"/>
    <property type="match status" value="1"/>
</dbReference>
<dbReference type="Gene3D" id="3.40.50.720">
    <property type="entry name" value="NAD(P)-binding Rossmann-like Domain"/>
    <property type="match status" value="1"/>
</dbReference>
<evidence type="ECO:0000313" key="3">
    <source>
        <dbReference type="Proteomes" id="UP000003645"/>
    </source>
</evidence>
<sequence length="332" mass="35996">MKAAILNQYNKKDVNLSFSNLPTPSISADQVLVKSLAAGVNPVDNMITKGEVKLIIPYHLPIVAGNELVGEIIDLGANVKGFQKGDRVFARLPLDHPGAFAEFAAIDSQAIAKVPAYLSSEEAAAIPLTALTAMQAFELLNVQPGKRIFISGGTGGFGGMAIPLAKAMGLYVITNGNGRNAERVLKLGADEFINYRQTDYVKVLKDVDYVIDTLGGQETAKQFQILKQGGSLVSLKGMPNGDFAKRMQLPFFKKILFGLAGSRLDKMAAKHQQKYFFIFVHADGKQLQQAADIFEKQSLHPVVEQVYPFSELNTALQKVAQGHAKGKTVITF</sequence>
<dbReference type="InterPro" id="IPR020843">
    <property type="entry name" value="ER"/>
</dbReference>
<evidence type="ECO:0000313" key="2">
    <source>
        <dbReference type="EMBL" id="AJT49954.1"/>
    </source>
</evidence>
<accession>A0A0D4CIQ8</accession>
<dbReference type="STRING" id="1130798.LBLM1_01815"/>
<dbReference type="CDD" id="cd05289">
    <property type="entry name" value="MDR_like_2"/>
    <property type="match status" value="1"/>
</dbReference>
<dbReference type="InterPro" id="IPR050700">
    <property type="entry name" value="YIM1/Zinc_Alcohol_DH_Fams"/>
</dbReference>
<dbReference type="InterPro" id="IPR013154">
    <property type="entry name" value="ADH-like_N"/>
</dbReference>
<evidence type="ECO:0000259" key="1">
    <source>
        <dbReference type="SMART" id="SM00829"/>
    </source>
</evidence>
<dbReference type="EMBL" id="CP011013">
    <property type="protein sequence ID" value="AJT49954.1"/>
    <property type="molecule type" value="Genomic_DNA"/>
</dbReference>
<feature type="domain" description="Enoyl reductase (ER)" evidence="1">
    <location>
        <begin position="13"/>
        <end position="330"/>
    </location>
</feature>
<gene>
    <name evidence="2" type="ORF">LBLM1_01815</name>
</gene>
<dbReference type="GO" id="GO:0016491">
    <property type="term" value="F:oxidoreductase activity"/>
    <property type="evidence" value="ECO:0007669"/>
    <property type="project" value="InterPro"/>
</dbReference>
<dbReference type="SUPFAM" id="SSF51735">
    <property type="entry name" value="NAD(P)-binding Rossmann-fold domains"/>
    <property type="match status" value="1"/>
</dbReference>
<organism evidence="2 3">
    <name type="scientific">Limosilactobacillus mucosae LM1</name>
    <dbReference type="NCBI Taxonomy" id="1130798"/>
    <lineage>
        <taxon>Bacteria</taxon>
        <taxon>Bacillati</taxon>
        <taxon>Bacillota</taxon>
        <taxon>Bacilli</taxon>
        <taxon>Lactobacillales</taxon>
        <taxon>Lactobacillaceae</taxon>
        <taxon>Limosilactobacillus</taxon>
    </lineage>
</organism>
<dbReference type="SMART" id="SM00829">
    <property type="entry name" value="PKS_ER"/>
    <property type="match status" value="1"/>
</dbReference>
<dbReference type="RefSeq" id="WP_006500182.1">
    <property type="nucleotide sequence ID" value="NZ_CP011013.1"/>
</dbReference>